<evidence type="ECO:0000256" key="6">
    <source>
        <dbReference type="ARBA" id="ARBA00022833"/>
    </source>
</evidence>
<dbReference type="FunFam" id="4.10.60.10:FF:000011">
    <property type="entry name" value="splicing factor 1"/>
    <property type="match status" value="1"/>
</dbReference>
<dbReference type="GO" id="GO:0048024">
    <property type="term" value="P:regulation of mRNA splicing, via spliceosome"/>
    <property type="evidence" value="ECO:0007669"/>
    <property type="project" value="TreeGrafter"/>
</dbReference>
<feature type="region of interest" description="Disordered" evidence="13">
    <location>
        <begin position="13"/>
        <end position="38"/>
    </location>
</feature>
<dbReference type="PANTHER" id="PTHR11208:SF45">
    <property type="entry name" value="SPLICING FACTOR 1"/>
    <property type="match status" value="1"/>
</dbReference>
<dbReference type="InterPro" id="IPR045071">
    <property type="entry name" value="BBP-like"/>
</dbReference>
<feature type="compositionally biased region" description="Basic and acidic residues" evidence="13">
    <location>
        <begin position="99"/>
        <end position="127"/>
    </location>
</feature>
<dbReference type="InterPro" id="IPR036875">
    <property type="entry name" value="Znf_CCHC_sf"/>
</dbReference>
<evidence type="ECO:0000256" key="5">
    <source>
        <dbReference type="ARBA" id="ARBA00022771"/>
    </source>
</evidence>
<dbReference type="CDD" id="cd02395">
    <property type="entry name" value="KH-I_BBP"/>
    <property type="match status" value="1"/>
</dbReference>
<dbReference type="SUPFAM" id="SSF57756">
    <property type="entry name" value="Retrovirus zinc finger-like domains"/>
    <property type="match status" value="1"/>
</dbReference>
<evidence type="ECO:0000256" key="11">
    <source>
        <dbReference type="PROSITE-ProRule" id="PRU00117"/>
    </source>
</evidence>
<feature type="compositionally biased region" description="Low complexity" evidence="13">
    <location>
        <begin position="507"/>
        <end position="517"/>
    </location>
</feature>
<evidence type="ECO:0000256" key="3">
    <source>
        <dbReference type="ARBA" id="ARBA00022664"/>
    </source>
</evidence>
<dbReference type="Pfam" id="PF22675">
    <property type="entry name" value="KH-I_KHDC4-BBP"/>
    <property type="match status" value="1"/>
</dbReference>
<feature type="compositionally biased region" description="Low complexity" evidence="13">
    <location>
        <begin position="454"/>
        <end position="471"/>
    </location>
</feature>
<evidence type="ECO:0000256" key="8">
    <source>
        <dbReference type="ARBA" id="ARBA00023187"/>
    </source>
</evidence>
<evidence type="ECO:0000313" key="16">
    <source>
        <dbReference type="Proteomes" id="UP000028582"/>
    </source>
</evidence>
<dbReference type="SUPFAM" id="SSF54791">
    <property type="entry name" value="Eukaryotic type KH-domain (KH-domain type I)"/>
    <property type="match status" value="1"/>
</dbReference>
<dbReference type="PROSITE" id="PS50158">
    <property type="entry name" value="ZF_CCHC"/>
    <property type="match status" value="1"/>
</dbReference>
<dbReference type="GO" id="GO:0045131">
    <property type="term" value="F:pre-mRNA branch point binding"/>
    <property type="evidence" value="ECO:0007669"/>
    <property type="project" value="UniProtKB-UniRule"/>
</dbReference>
<feature type="compositionally biased region" description="Low complexity" evidence="13">
    <location>
        <begin position="526"/>
        <end position="573"/>
    </location>
</feature>
<protein>
    <recommendedName>
        <fullName evidence="12">Branchpoint-bridging protein</fullName>
    </recommendedName>
</protein>
<feature type="compositionally biased region" description="Polar residues" evidence="13">
    <location>
        <begin position="157"/>
        <end position="167"/>
    </location>
</feature>
<dbReference type="GO" id="GO:0005681">
    <property type="term" value="C:spliceosomal complex"/>
    <property type="evidence" value="ECO:0007669"/>
    <property type="project" value="UniProtKB-KW"/>
</dbReference>
<dbReference type="Gene3D" id="3.30.1370.10">
    <property type="entry name" value="K Homology domain, type 1"/>
    <property type="match status" value="1"/>
</dbReference>
<dbReference type="InterPro" id="IPR047086">
    <property type="entry name" value="SF1-HH_sf"/>
</dbReference>
<feature type="domain" description="CCHC-type" evidence="14">
    <location>
        <begin position="380"/>
        <end position="395"/>
    </location>
</feature>
<organism evidence="15 16">
    <name type="scientific">Phytophthora nicotianae P1976</name>
    <dbReference type="NCBI Taxonomy" id="1317066"/>
    <lineage>
        <taxon>Eukaryota</taxon>
        <taxon>Sar</taxon>
        <taxon>Stramenopiles</taxon>
        <taxon>Oomycota</taxon>
        <taxon>Peronosporomycetes</taxon>
        <taxon>Peronosporales</taxon>
        <taxon>Peronosporaceae</taxon>
        <taxon>Phytophthora</taxon>
    </lineage>
</organism>
<reference evidence="15 16" key="1">
    <citation type="submission" date="2013-11" db="EMBL/GenBank/DDBJ databases">
        <title>The Genome Sequence of Phytophthora parasitica P1976.</title>
        <authorList>
            <consortium name="The Broad Institute Genomics Platform"/>
            <person name="Russ C."/>
            <person name="Tyler B."/>
            <person name="Panabieres F."/>
            <person name="Shan W."/>
            <person name="Tripathy S."/>
            <person name="Grunwald N."/>
            <person name="Machado M."/>
            <person name="Johnson C.S."/>
            <person name="Walker B."/>
            <person name="Young S."/>
            <person name="Zeng Q."/>
            <person name="Gargeya S."/>
            <person name="Fitzgerald M."/>
            <person name="Haas B."/>
            <person name="Abouelleil A."/>
            <person name="Allen A.W."/>
            <person name="Alvarado L."/>
            <person name="Arachchi H.M."/>
            <person name="Berlin A.M."/>
            <person name="Chapman S.B."/>
            <person name="Gainer-Dewar J."/>
            <person name="Goldberg J."/>
            <person name="Griggs A."/>
            <person name="Gujja S."/>
            <person name="Hansen M."/>
            <person name="Howarth C."/>
            <person name="Imamovic A."/>
            <person name="Ireland A."/>
            <person name="Larimer J."/>
            <person name="McCowan C."/>
            <person name="Murphy C."/>
            <person name="Pearson M."/>
            <person name="Poon T.W."/>
            <person name="Priest M."/>
            <person name="Roberts A."/>
            <person name="Saif S."/>
            <person name="Shea T."/>
            <person name="Sisk P."/>
            <person name="Sykes S."/>
            <person name="Wortman J."/>
            <person name="Nusbaum C."/>
            <person name="Birren B."/>
        </authorList>
    </citation>
    <scope>NUCLEOTIDE SEQUENCE [LARGE SCALE GENOMIC DNA]</scope>
    <source>
        <strain evidence="15 16">P1976</strain>
    </source>
</reference>
<keyword evidence="3 12" id="KW-0507">mRNA processing</keyword>
<accession>A0A081AIC3</accession>
<dbReference type="InterPro" id="IPR055256">
    <property type="entry name" value="KH_1_KHDC4/BBP-like"/>
</dbReference>
<comment type="subcellular location">
    <subcellularLocation>
        <location evidence="1 12">Nucleus</location>
    </subcellularLocation>
</comment>
<evidence type="ECO:0000256" key="7">
    <source>
        <dbReference type="ARBA" id="ARBA00022884"/>
    </source>
</evidence>
<dbReference type="Proteomes" id="UP000028582">
    <property type="component" value="Unassembled WGS sequence"/>
</dbReference>
<dbReference type="Gene3D" id="4.10.60.10">
    <property type="entry name" value="Zinc finger, CCHC-type"/>
    <property type="match status" value="1"/>
</dbReference>
<dbReference type="GO" id="GO:0008270">
    <property type="term" value="F:zinc ion binding"/>
    <property type="evidence" value="ECO:0007669"/>
    <property type="project" value="UniProtKB-UniRule"/>
</dbReference>
<dbReference type="GO" id="GO:0003729">
    <property type="term" value="F:mRNA binding"/>
    <property type="evidence" value="ECO:0007669"/>
    <property type="project" value="TreeGrafter"/>
</dbReference>
<feature type="region of interest" description="Disordered" evidence="13">
    <location>
        <begin position="201"/>
        <end position="222"/>
    </location>
</feature>
<evidence type="ECO:0000256" key="4">
    <source>
        <dbReference type="ARBA" id="ARBA00022723"/>
    </source>
</evidence>
<dbReference type="InterPro" id="IPR032570">
    <property type="entry name" value="SF1-HH"/>
</dbReference>
<proteinExistence type="inferred from homology"/>
<keyword evidence="9 12" id="KW-0539">Nucleus</keyword>
<feature type="region of interest" description="Disordered" evidence="13">
    <location>
        <begin position="449"/>
        <end position="599"/>
    </location>
</feature>
<dbReference type="InterPro" id="IPR036612">
    <property type="entry name" value="KH_dom_type_1_sf"/>
</dbReference>
<evidence type="ECO:0000259" key="14">
    <source>
        <dbReference type="PROSITE" id="PS50158"/>
    </source>
</evidence>
<evidence type="ECO:0000256" key="13">
    <source>
        <dbReference type="SAM" id="MobiDB-lite"/>
    </source>
</evidence>
<keyword evidence="12" id="KW-0747">Spliceosome</keyword>
<dbReference type="PROSITE" id="PS50084">
    <property type="entry name" value="KH_TYPE_1"/>
    <property type="match status" value="1"/>
</dbReference>
<keyword evidence="4 12" id="KW-0479">Metal-binding</keyword>
<dbReference type="FunFam" id="3.30.1370.10:FF:000047">
    <property type="entry name" value="splicing factor-like protein 1"/>
    <property type="match status" value="1"/>
</dbReference>
<sequence>MADDDAGGFAAFMATVGGDKPKQTEDKPKDEYHYEEEQEKEAMMKNYHHPMKQWFRQRPQLEAKYGAFPLFWQELKTWEPYREVLKAYIKFTEHGDDVEPAEKKENTRDKDKQKEDAATTKPAEEQPKKRRKSRWGDPVESGADGNGEKKRKKSRWAPTSSGASAMTGLLNQKQQQSVMLRAQLENLNQKLKTVVMDAAMIEKDPNRSPSPPPQYDSNGKRTNTREVRMKAALEKRRRETIEELVKINPLFRPPADYARQKLHRKIYIPIRDFPSYNFIGLIIGPRGNTQKRMERETNCKIAIRGKGSVKEGSKGKKMNADENDDLHVLITGDREEDLDKAAKEVQSLLVPVDDTRNAHKQKQLRELALINGTLRDDDYCHICGEKGHRQWECPNRDAHRTFKPVNVKCAICGDSSHPTRDCTQKKKSAEENAAIDKEYQQFMQQLGEAPATSTAANGNGPEAATAGATAPWLQPAKTSSATAQPWMHQSVGAPGTAGPPGVPAPPGTTALGSTPATAFPPPVAPPGGYDYQGQGQDWGQQGWNGGYNSYYGSWDQSGQGADYQGYGQYDPPAGGAGAGAPGTNGTDQYQYPPYGNPPQ</sequence>
<dbReference type="PANTHER" id="PTHR11208">
    <property type="entry name" value="RNA-BINDING PROTEIN RELATED"/>
    <property type="match status" value="1"/>
</dbReference>
<keyword evidence="5 10" id="KW-0863">Zinc-finger</keyword>
<dbReference type="OrthoDB" id="6777263at2759"/>
<evidence type="ECO:0000256" key="2">
    <source>
        <dbReference type="ARBA" id="ARBA00010382"/>
    </source>
</evidence>
<comment type="caution">
    <text evidence="15">The sequence shown here is derived from an EMBL/GenBank/DDBJ whole genome shotgun (WGS) entry which is preliminary data.</text>
</comment>
<dbReference type="AlphaFoldDB" id="A0A081AIC3"/>
<comment type="function">
    <text evidence="12">Necessary for the splicing of pre-mRNA. Has a role in the recognition of the branch site (5'-UACUAAC-3'), the pyrimidine tract and the 3'-splice site at the 3'-end of introns.</text>
</comment>
<dbReference type="SMART" id="SM00322">
    <property type="entry name" value="KH"/>
    <property type="match status" value="1"/>
</dbReference>
<feature type="region of interest" description="Disordered" evidence="13">
    <location>
        <begin position="99"/>
        <end position="167"/>
    </location>
</feature>
<name>A0A081AIC3_PHYNI</name>
<evidence type="ECO:0000256" key="10">
    <source>
        <dbReference type="PROSITE-ProRule" id="PRU00047"/>
    </source>
</evidence>
<keyword evidence="7 11" id="KW-0694">RNA-binding</keyword>
<evidence type="ECO:0000256" key="9">
    <source>
        <dbReference type="ARBA" id="ARBA00023242"/>
    </source>
</evidence>
<evidence type="ECO:0000256" key="1">
    <source>
        <dbReference type="ARBA" id="ARBA00004123"/>
    </source>
</evidence>
<dbReference type="InterPro" id="IPR001878">
    <property type="entry name" value="Znf_CCHC"/>
</dbReference>
<keyword evidence="6 12" id="KW-0862">Zinc</keyword>
<dbReference type="Pfam" id="PF16275">
    <property type="entry name" value="SF1-HH"/>
    <property type="match status" value="1"/>
</dbReference>
<evidence type="ECO:0000256" key="12">
    <source>
        <dbReference type="RuleBase" id="RU367126"/>
    </source>
</evidence>
<dbReference type="EMBL" id="ANJA01001197">
    <property type="protein sequence ID" value="ETO78634.1"/>
    <property type="molecule type" value="Genomic_DNA"/>
</dbReference>
<keyword evidence="8 12" id="KW-0508">mRNA splicing</keyword>
<dbReference type="InterPro" id="IPR004087">
    <property type="entry name" value="KH_dom"/>
</dbReference>
<dbReference type="Gene3D" id="6.10.140.1790">
    <property type="match status" value="1"/>
</dbReference>
<gene>
    <name evidence="15" type="ORF">F444_06485</name>
</gene>
<evidence type="ECO:0000313" key="15">
    <source>
        <dbReference type="EMBL" id="ETO78634.1"/>
    </source>
</evidence>
<dbReference type="SMART" id="SM00343">
    <property type="entry name" value="ZnF_C2HC"/>
    <property type="match status" value="2"/>
</dbReference>
<feature type="compositionally biased region" description="Basic and acidic residues" evidence="13">
    <location>
        <begin position="19"/>
        <end position="32"/>
    </location>
</feature>
<comment type="similarity">
    <text evidence="2 12">Belongs to the BBP/SF1 family.</text>
</comment>
<dbReference type="GO" id="GO:0000398">
    <property type="term" value="P:mRNA splicing, via spliceosome"/>
    <property type="evidence" value="ECO:0007669"/>
    <property type="project" value="UniProtKB-UniRule"/>
</dbReference>